<dbReference type="EMBL" id="PGXC01000021">
    <property type="protein sequence ID" value="PKK89298.1"/>
    <property type="molecule type" value="Genomic_DNA"/>
</dbReference>
<dbReference type="PANTHER" id="PTHR43792:SF8">
    <property type="entry name" value="[RIBOSOMAL PROTEIN US5]-ALANINE N-ACETYLTRANSFERASE"/>
    <property type="match status" value="1"/>
</dbReference>
<evidence type="ECO:0000256" key="3">
    <source>
        <dbReference type="ARBA" id="ARBA00038502"/>
    </source>
</evidence>
<sequence>MTIIEATSEHNEIFARWSLHGRLEERTCRPVMDGRRVPGDSGILVLAFCMNGNDLTELMGRVICFDFNSRNKSAEFGYIVNPDCRGRGMGSKMVAEALDHLFATSDLNKLYCQTGAFNTPSVRMLKKLGFNRDGILREHHELDTVLWDDYIYSMLRSEWEKRLI</sequence>
<dbReference type="Gene3D" id="3.40.630.30">
    <property type="match status" value="1"/>
</dbReference>
<dbReference type="GO" id="GO:0016747">
    <property type="term" value="F:acyltransferase activity, transferring groups other than amino-acyl groups"/>
    <property type="evidence" value="ECO:0007669"/>
    <property type="project" value="InterPro"/>
</dbReference>
<dbReference type="InterPro" id="IPR051531">
    <property type="entry name" value="N-acetyltransferase"/>
</dbReference>
<gene>
    <name evidence="5" type="ORF">CVV64_15020</name>
</gene>
<dbReference type="Proteomes" id="UP000233256">
    <property type="component" value="Unassembled WGS sequence"/>
</dbReference>
<dbReference type="InterPro" id="IPR016181">
    <property type="entry name" value="Acyl_CoA_acyltransferase"/>
</dbReference>
<evidence type="ECO:0000259" key="4">
    <source>
        <dbReference type="PROSITE" id="PS51186"/>
    </source>
</evidence>
<dbReference type="PANTHER" id="PTHR43792">
    <property type="entry name" value="GNAT FAMILY, PUTATIVE (AFU_ORTHOLOGUE AFUA_3G00765)-RELATED-RELATED"/>
    <property type="match status" value="1"/>
</dbReference>
<comment type="caution">
    <text evidence="5">The sequence shown here is derived from an EMBL/GenBank/DDBJ whole genome shotgun (WGS) entry which is preliminary data.</text>
</comment>
<evidence type="ECO:0000313" key="6">
    <source>
        <dbReference type="Proteomes" id="UP000233256"/>
    </source>
</evidence>
<protein>
    <submittedName>
        <fullName evidence="5">N-acetyltransferase</fullName>
    </submittedName>
</protein>
<reference evidence="5 6" key="1">
    <citation type="journal article" date="2017" name="ISME J.">
        <title>Potential for microbial H2 and metal transformations associated with novel bacteria and archaea in deep terrestrial subsurface sediments.</title>
        <authorList>
            <person name="Hernsdorf A.W."/>
            <person name="Amano Y."/>
            <person name="Miyakawa K."/>
            <person name="Ise K."/>
            <person name="Suzuki Y."/>
            <person name="Anantharaman K."/>
            <person name="Probst A."/>
            <person name="Burstein D."/>
            <person name="Thomas B.C."/>
            <person name="Banfield J.F."/>
        </authorList>
    </citation>
    <scope>NUCLEOTIDE SEQUENCE [LARGE SCALE GENOMIC DNA]</scope>
    <source>
        <strain evidence="5">HGW-Wallbacteria-1</strain>
    </source>
</reference>
<accession>A0A2N1PLS9</accession>
<comment type="similarity">
    <text evidence="3">Belongs to the acetyltransferase family. RimJ subfamily.</text>
</comment>
<evidence type="ECO:0000313" key="5">
    <source>
        <dbReference type="EMBL" id="PKK89298.1"/>
    </source>
</evidence>
<organism evidence="5 6">
    <name type="scientific">Candidatus Wallbacteria bacterium HGW-Wallbacteria-1</name>
    <dbReference type="NCBI Taxonomy" id="2013854"/>
    <lineage>
        <taxon>Bacteria</taxon>
        <taxon>Candidatus Walliibacteriota</taxon>
    </lineage>
</organism>
<proteinExistence type="inferred from homology"/>
<dbReference type="SUPFAM" id="SSF55729">
    <property type="entry name" value="Acyl-CoA N-acyltransferases (Nat)"/>
    <property type="match status" value="1"/>
</dbReference>
<keyword evidence="2" id="KW-0012">Acyltransferase</keyword>
<evidence type="ECO:0000256" key="2">
    <source>
        <dbReference type="ARBA" id="ARBA00023315"/>
    </source>
</evidence>
<dbReference type="CDD" id="cd04301">
    <property type="entry name" value="NAT_SF"/>
    <property type="match status" value="1"/>
</dbReference>
<dbReference type="Pfam" id="PF13302">
    <property type="entry name" value="Acetyltransf_3"/>
    <property type="match status" value="1"/>
</dbReference>
<evidence type="ECO:0000256" key="1">
    <source>
        <dbReference type="ARBA" id="ARBA00022679"/>
    </source>
</evidence>
<dbReference type="InterPro" id="IPR000182">
    <property type="entry name" value="GNAT_dom"/>
</dbReference>
<dbReference type="AlphaFoldDB" id="A0A2N1PLS9"/>
<feature type="domain" description="N-acetyltransferase" evidence="4">
    <location>
        <begin position="1"/>
        <end position="152"/>
    </location>
</feature>
<dbReference type="PROSITE" id="PS51186">
    <property type="entry name" value="GNAT"/>
    <property type="match status" value="1"/>
</dbReference>
<name>A0A2N1PLS9_9BACT</name>
<keyword evidence="1 5" id="KW-0808">Transferase</keyword>